<evidence type="ECO:0000256" key="7">
    <source>
        <dbReference type="ARBA" id="ARBA00022737"/>
    </source>
</evidence>
<dbReference type="PRINTS" id="PR00364">
    <property type="entry name" value="DISEASERSIST"/>
</dbReference>
<evidence type="ECO:0000256" key="3">
    <source>
        <dbReference type="ARBA" id="ARBA00008894"/>
    </source>
</evidence>
<evidence type="ECO:0000259" key="14">
    <source>
        <dbReference type="Pfam" id="PF23598"/>
    </source>
</evidence>
<dbReference type="Gene3D" id="1.10.10.10">
    <property type="entry name" value="Winged helix-like DNA-binding domain superfamily/Winged helix DNA-binding domain"/>
    <property type="match status" value="1"/>
</dbReference>
<dbReference type="PANTHER" id="PTHR23155">
    <property type="entry name" value="DISEASE RESISTANCE PROTEIN RP"/>
    <property type="match status" value="1"/>
</dbReference>
<dbReference type="AlphaFoldDB" id="A0ABD1H6M8"/>
<dbReference type="InterPro" id="IPR055414">
    <property type="entry name" value="LRR_R13L4/SHOC2-like"/>
</dbReference>
<dbReference type="Pfam" id="PF23559">
    <property type="entry name" value="WHD_DRP"/>
    <property type="match status" value="1"/>
</dbReference>
<evidence type="ECO:0000259" key="13">
    <source>
        <dbReference type="Pfam" id="PF23559"/>
    </source>
</evidence>
<keyword evidence="10" id="KW-0067">ATP-binding</keyword>
<keyword evidence="4" id="KW-0963">Cytoplasm</keyword>
<comment type="caution">
    <text evidence="15">The sequence shown here is derived from an EMBL/GenBank/DDBJ whole genome shotgun (WGS) entry which is preliminary data.</text>
</comment>
<dbReference type="Gene3D" id="1.20.5.4130">
    <property type="match status" value="1"/>
</dbReference>
<feature type="domain" description="Disease resistance protein winged helix" evidence="13">
    <location>
        <begin position="415"/>
        <end position="478"/>
    </location>
</feature>
<gene>
    <name evidence="15" type="ORF">AAHA92_12925</name>
</gene>
<dbReference type="FunFam" id="3.40.50.300:FF:001091">
    <property type="entry name" value="Probable disease resistance protein At1g61300"/>
    <property type="match status" value="1"/>
</dbReference>
<sequence>MAYTVVGSLTQTIPRILSQDEQYPVSDDGKQLITSLSSKVDLLRGFVEGSRKEKGSKEEDEDEAMTLETRIREAANRAEDVMEHFMYEHLKMVRSKAAVERTDVLYDFRELQIVMKEINSIAEEVVQHGGRRPTTQSGMGLSSETAAPPIVDNVTVGLEKAVEDISGLLCRGPLARQIVPITGMGGIGKTTLARTVYEDVEVIMNFPVRAWIVVSQNYKIENVFKDLASSLETQVEKGIVSDGDTVEDKLHRILTLKKYLIVVDDLWSAKAWDDIRKGFGDPNKLDGSRIMITTRDEDVAAHASSSRISHKMDLMDDKLSWSLLKQKVFPNTELKPDMEKIAKEISKNCGGLPLAIVLIAGILSTAEKTPVSWGAIAKDVKDAVENDAEFRQRIALSYTHLPLLLRPCFLYMGGFPEDHEIRISKLFKLWIAEGFVKDENDAEGYLNSLVRRNLPSITAFKSNGKFKTCNIHDLVRDMSKSKALDENYERRISIGHPDLTLLARAYASTLRSVISFQPNNSSLRSLRKFKLLRVLDVVDTDAYSLPSTVFDLFHLRYLAFGCPMEVPSAISRLQNLRALIIRPSKRSRKYSTDEVCLPLEIWMMPLLTHLVSFFDLLPNPEGAASPLKKLLTLSVVKKLICTEEMMNLICNVKKLAVTYFGDMYKDDYQLNNLVLLSQLEKLTLAVKKGSLLQLKAKPVFPETLRKLTLSGWRFPWKDMKAIAALPKLQVLKLRDHAFQGNTWSTNEECDEEEYGDEDYEEAEVEAKLFLELKYLLIEESDLESWVTEKRHFPALERLVIKGCGKLHKIPNAIGDISGLKQIEVDRFNESLLNCVYEIQKEQDGYARVLKVKQL</sequence>
<feature type="domain" description="Disease resistance R13L4/SHOC-2-like LRR" evidence="14">
    <location>
        <begin position="510"/>
        <end position="733"/>
    </location>
</feature>
<evidence type="ECO:0000256" key="6">
    <source>
        <dbReference type="ARBA" id="ARBA00022667"/>
    </source>
</evidence>
<dbReference type="GO" id="GO:0005524">
    <property type="term" value="F:ATP binding"/>
    <property type="evidence" value="ECO:0007669"/>
    <property type="project" value="UniProtKB-KW"/>
</dbReference>
<evidence type="ECO:0000313" key="15">
    <source>
        <dbReference type="EMBL" id="KAL1552081.1"/>
    </source>
</evidence>
<evidence type="ECO:0000256" key="5">
    <source>
        <dbReference type="ARBA" id="ARBA00022614"/>
    </source>
</evidence>
<accession>A0ABD1H6M8</accession>
<dbReference type="EMBL" id="JBEAFC010000006">
    <property type="protein sequence ID" value="KAL1552081.1"/>
    <property type="molecule type" value="Genomic_DNA"/>
</dbReference>
<dbReference type="FunFam" id="1.10.10.10:FF:000322">
    <property type="entry name" value="Probable disease resistance protein At1g63360"/>
    <property type="match status" value="1"/>
</dbReference>
<dbReference type="Pfam" id="PF23598">
    <property type="entry name" value="LRR_14"/>
    <property type="match status" value="1"/>
</dbReference>
<dbReference type="Pfam" id="PF00931">
    <property type="entry name" value="NB-ARC"/>
    <property type="match status" value="1"/>
</dbReference>
<dbReference type="InterPro" id="IPR036388">
    <property type="entry name" value="WH-like_DNA-bd_sf"/>
</dbReference>
<evidence type="ECO:0000256" key="11">
    <source>
        <dbReference type="SAM" id="MobiDB-lite"/>
    </source>
</evidence>
<dbReference type="InterPro" id="IPR042197">
    <property type="entry name" value="Apaf_helical"/>
</dbReference>
<feature type="region of interest" description="Disordered" evidence="11">
    <location>
        <begin position="127"/>
        <end position="146"/>
    </location>
</feature>
<dbReference type="Gene3D" id="3.80.10.10">
    <property type="entry name" value="Ribonuclease Inhibitor"/>
    <property type="match status" value="1"/>
</dbReference>
<dbReference type="Gene3D" id="3.40.50.300">
    <property type="entry name" value="P-loop containing nucleotide triphosphate hydrolases"/>
    <property type="match status" value="1"/>
</dbReference>
<keyword evidence="7" id="KW-0677">Repeat</keyword>
<keyword evidence="9" id="KW-0611">Plant defense</keyword>
<comment type="function">
    <text evidence="1">Confers resistance to late blight (Phytophthora infestans) races carrying the avirulence gene Avr1. Resistance proteins guard the plant against pathogens that contain an appropriate avirulence protein via an indirect interaction with this avirulence protein. That triggers a defense system including the hypersensitive response, which restricts the pathogen growth.</text>
</comment>
<dbReference type="InterPro" id="IPR027417">
    <property type="entry name" value="P-loop_NTPase"/>
</dbReference>
<dbReference type="InterPro" id="IPR044974">
    <property type="entry name" value="Disease_R_plants"/>
</dbReference>
<feature type="domain" description="NB-ARC" evidence="12">
    <location>
        <begin position="159"/>
        <end position="332"/>
    </location>
</feature>
<dbReference type="Proteomes" id="UP001567538">
    <property type="component" value="Unassembled WGS sequence"/>
</dbReference>
<dbReference type="InterPro" id="IPR002182">
    <property type="entry name" value="NB-ARC"/>
</dbReference>
<dbReference type="GO" id="GO:0051607">
    <property type="term" value="P:defense response to virus"/>
    <property type="evidence" value="ECO:0007669"/>
    <property type="project" value="UniProtKB-ARBA"/>
</dbReference>
<evidence type="ECO:0000256" key="9">
    <source>
        <dbReference type="ARBA" id="ARBA00022821"/>
    </source>
</evidence>
<evidence type="ECO:0000256" key="10">
    <source>
        <dbReference type="ARBA" id="ARBA00022840"/>
    </source>
</evidence>
<keyword evidence="16" id="KW-1185">Reference proteome</keyword>
<dbReference type="GO" id="GO:0009626">
    <property type="term" value="P:plant-type hypersensitive response"/>
    <property type="evidence" value="ECO:0007669"/>
    <property type="project" value="UniProtKB-KW"/>
</dbReference>
<evidence type="ECO:0000256" key="8">
    <source>
        <dbReference type="ARBA" id="ARBA00022741"/>
    </source>
</evidence>
<comment type="similarity">
    <text evidence="3">Belongs to the disease resistance NB-LRR family.</text>
</comment>
<dbReference type="SUPFAM" id="SSF52058">
    <property type="entry name" value="L domain-like"/>
    <property type="match status" value="1"/>
</dbReference>
<keyword evidence="8" id="KW-0547">Nucleotide-binding</keyword>
<comment type="subcellular location">
    <subcellularLocation>
        <location evidence="2">Cytoplasm</location>
    </subcellularLocation>
</comment>
<protein>
    <submittedName>
        <fullName evidence="15">Late blight resistance protein R1B-14</fullName>
    </submittedName>
</protein>
<evidence type="ECO:0000259" key="12">
    <source>
        <dbReference type="Pfam" id="PF00931"/>
    </source>
</evidence>
<proteinExistence type="inferred from homology"/>
<keyword evidence="5" id="KW-0433">Leucine-rich repeat</keyword>
<evidence type="ECO:0000256" key="2">
    <source>
        <dbReference type="ARBA" id="ARBA00004496"/>
    </source>
</evidence>
<evidence type="ECO:0000256" key="4">
    <source>
        <dbReference type="ARBA" id="ARBA00022490"/>
    </source>
</evidence>
<dbReference type="InterPro" id="IPR032675">
    <property type="entry name" value="LRR_dom_sf"/>
</dbReference>
<evidence type="ECO:0000256" key="1">
    <source>
        <dbReference type="ARBA" id="ARBA00002074"/>
    </source>
</evidence>
<dbReference type="GO" id="GO:0005737">
    <property type="term" value="C:cytoplasm"/>
    <property type="evidence" value="ECO:0007669"/>
    <property type="project" value="UniProtKB-SubCell"/>
</dbReference>
<dbReference type="Gene3D" id="1.10.8.430">
    <property type="entry name" value="Helical domain of apoptotic protease-activating factors"/>
    <property type="match status" value="1"/>
</dbReference>
<dbReference type="PANTHER" id="PTHR23155:SF1152">
    <property type="entry name" value="AAA+ ATPASE DOMAIN-CONTAINING PROTEIN"/>
    <property type="match status" value="1"/>
</dbReference>
<dbReference type="SUPFAM" id="SSF52540">
    <property type="entry name" value="P-loop containing nucleoside triphosphate hydrolases"/>
    <property type="match status" value="1"/>
</dbReference>
<organism evidence="15 16">
    <name type="scientific">Salvia divinorum</name>
    <name type="common">Maria pastora</name>
    <name type="synonym">Diviner's sage</name>
    <dbReference type="NCBI Taxonomy" id="28513"/>
    <lineage>
        <taxon>Eukaryota</taxon>
        <taxon>Viridiplantae</taxon>
        <taxon>Streptophyta</taxon>
        <taxon>Embryophyta</taxon>
        <taxon>Tracheophyta</taxon>
        <taxon>Spermatophyta</taxon>
        <taxon>Magnoliopsida</taxon>
        <taxon>eudicotyledons</taxon>
        <taxon>Gunneridae</taxon>
        <taxon>Pentapetalae</taxon>
        <taxon>asterids</taxon>
        <taxon>lamiids</taxon>
        <taxon>Lamiales</taxon>
        <taxon>Lamiaceae</taxon>
        <taxon>Nepetoideae</taxon>
        <taxon>Mentheae</taxon>
        <taxon>Salviinae</taxon>
        <taxon>Salvia</taxon>
        <taxon>Salvia subgen. Calosphace</taxon>
    </lineage>
</organism>
<keyword evidence="6" id="KW-0381">Hypersensitive response</keyword>
<name>A0ABD1H6M8_SALDI</name>
<reference evidence="15 16" key="1">
    <citation type="submission" date="2024-06" db="EMBL/GenBank/DDBJ databases">
        <title>A chromosome level genome sequence of Diviner's sage (Salvia divinorum).</title>
        <authorList>
            <person name="Ford S.A."/>
            <person name="Ro D.-K."/>
            <person name="Ness R.W."/>
            <person name="Phillips M.A."/>
        </authorList>
    </citation>
    <scope>NUCLEOTIDE SEQUENCE [LARGE SCALE GENOMIC DNA]</scope>
    <source>
        <strain evidence="15">SAF-2024a</strain>
        <tissue evidence="15">Leaf</tissue>
    </source>
</reference>
<dbReference type="InterPro" id="IPR058922">
    <property type="entry name" value="WHD_DRP"/>
</dbReference>
<evidence type="ECO:0000313" key="16">
    <source>
        <dbReference type="Proteomes" id="UP001567538"/>
    </source>
</evidence>
<feature type="compositionally biased region" description="Polar residues" evidence="11">
    <location>
        <begin position="133"/>
        <end position="145"/>
    </location>
</feature>